<keyword evidence="2" id="KW-1185">Reference proteome</keyword>
<sequence length="218" mass="23861">MSTPEKDAPRRGKPSARTIAALCILAVTVLGSIHAGVKIREYNDFTGQALQLMDSFTADQVAGRPLAEYQSAFAGLEMSDRALGKMLAIAYRERTGSLQERDTSIIAAVNSLRGKDLYKLLSAAEPMFDPSARKAYIEGTAGAVGFPGVDMRFNTFRADQKAAMQRCLILLQQSYGDDSIESRLKFAITLYTGTHWETCTVPIQSRYKPSAVPLNQTI</sequence>
<comment type="caution">
    <text evidence="1">The sequence shown here is derived from an EMBL/GenBank/DDBJ whole genome shotgun (WGS) entry which is preliminary data.</text>
</comment>
<accession>A0ABS2BYN6</accession>
<proteinExistence type="predicted"/>
<gene>
    <name evidence="1" type="ORF">H8F21_13380</name>
</gene>
<dbReference type="RefSeq" id="WP_203584496.1">
    <property type="nucleotide sequence ID" value="NZ_JACOPV010000008.1"/>
</dbReference>
<name>A0ABS2BYN6_9PSED</name>
<dbReference type="Proteomes" id="UP000745663">
    <property type="component" value="Unassembled WGS sequence"/>
</dbReference>
<reference evidence="1 2" key="1">
    <citation type="submission" date="2020-08" db="EMBL/GenBank/DDBJ databases">
        <title>Description of novel Pseudomonas species.</title>
        <authorList>
            <person name="Duman M."/>
            <person name="Mulet M."/>
            <person name="Altun S."/>
            <person name="Saticioglu I.B."/>
            <person name="Lalucat J."/>
            <person name="Garcia-Valdes E."/>
        </authorList>
    </citation>
    <scope>NUCLEOTIDE SEQUENCE [LARGE SCALE GENOMIC DNA]</scope>
    <source>
        <strain evidence="1 2">P66</strain>
    </source>
</reference>
<evidence type="ECO:0008006" key="3">
    <source>
        <dbReference type="Google" id="ProtNLM"/>
    </source>
</evidence>
<evidence type="ECO:0000313" key="2">
    <source>
        <dbReference type="Proteomes" id="UP000745663"/>
    </source>
</evidence>
<dbReference type="EMBL" id="JACOPV010000008">
    <property type="protein sequence ID" value="MBM5458555.1"/>
    <property type="molecule type" value="Genomic_DNA"/>
</dbReference>
<protein>
    <recommendedName>
        <fullName evidence="3">DUF2939 domain-containing protein</fullName>
    </recommendedName>
</protein>
<evidence type="ECO:0000313" key="1">
    <source>
        <dbReference type="EMBL" id="MBM5458555.1"/>
    </source>
</evidence>
<organism evidence="1 2">
    <name type="scientific">Pseudomonas arcuscaelestis</name>
    <dbReference type="NCBI Taxonomy" id="2710591"/>
    <lineage>
        <taxon>Bacteria</taxon>
        <taxon>Pseudomonadati</taxon>
        <taxon>Pseudomonadota</taxon>
        <taxon>Gammaproteobacteria</taxon>
        <taxon>Pseudomonadales</taxon>
        <taxon>Pseudomonadaceae</taxon>
        <taxon>Pseudomonas</taxon>
    </lineage>
</organism>